<dbReference type="InterPro" id="IPR036047">
    <property type="entry name" value="F-box-like_dom_sf"/>
</dbReference>
<feature type="signal peptide" evidence="2">
    <location>
        <begin position="1"/>
        <end position="22"/>
    </location>
</feature>
<protein>
    <recommendedName>
        <fullName evidence="5">F-box domain-containing protein</fullName>
    </recommendedName>
</protein>
<keyword evidence="4" id="KW-1185">Reference proteome</keyword>
<evidence type="ECO:0000313" key="4">
    <source>
        <dbReference type="Proteomes" id="UP001075354"/>
    </source>
</evidence>
<feature type="region of interest" description="Disordered" evidence="1">
    <location>
        <begin position="220"/>
        <end position="275"/>
    </location>
</feature>
<keyword evidence="2" id="KW-0732">Signal</keyword>
<feature type="compositionally biased region" description="Pro residues" evidence="1">
    <location>
        <begin position="235"/>
        <end position="266"/>
    </location>
</feature>
<dbReference type="GO" id="GO:0019901">
    <property type="term" value="F:protein kinase binding"/>
    <property type="evidence" value="ECO:0007669"/>
    <property type="project" value="InterPro"/>
</dbReference>
<name>A0AAV7Y172_9NEOP</name>
<dbReference type="PANTHER" id="PTHR15537:SF2">
    <property type="entry name" value="F-BOX ONLY PROTEIN 7"/>
    <property type="match status" value="1"/>
</dbReference>
<dbReference type="GO" id="GO:1903599">
    <property type="term" value="P:positive regulation of autophagy of mitochondrion"/>
    <property type="evidence" value="ECO:0007669"/>
    <property type="project" value="TreeGrafter"/>
</dbReference>
<organism evidence="3 4">
    <name type="scientific">Megalurothrips usitatus</name>
    <name type="common">bean blossom thrips</name>
    <dbReference type="NCBI Taxonomy" id="439358"/>
    <lineage>
        <taxon>Eukaryota</taxon>
        <taxon>Metazoa</taxon>
        <taxon>Ecdysozoa</taxon>
        <taxon>Arthropoda</taxon>
        <taxon>Hexapoda</taxon>
        <taxon>Insecta</taxon>
        <taxon>Pterygota</taxon>
        <taxon>Neoptera</taxon>
        <taxon>Paraneoptera</taxon>
        <taxon>Thysanoptera</taxon>
        <taxon>Terebrantia</taxon>
        <taxon>Thripoidea</taxon>
        <taxon>Thripidae</taxon>
        <taxon>Megalurothrips</taxon>
    </lineage>
</organism>
<reference evidence="3" key="1">
    <citation type="submission" date="2022-12" db="EMBL/GenBank/DDBJ databases">
        <title>Chromosome-level genome assembly of the bean flower thrips Megalurothrips usitatus.</title>
        <authorList>
            <person name="Ma L."/>
            <person name="Liu Q."/>
            <person name="Li H."/>
            <person name="Cai W."/>
        </authorList>
    </citation>
    <scope>NUCLEOTIDE SEQUENCE</scope>
    <source>
        <strain evidence="3">Cailab_2022a</strain>
    </source>
</reference>
<dbReference type="Proteomes" id="UP001075354">
    <property type="component" value="Chromosome 2"/>
</dbReference>
<dbReference type="SUPFAM" id="SSF81383">
    <property type="entry name" value="F-box domain"/>
    <property type="match status" value="1"/>
</dbReference>
<dbReference type="InterPro" id="IPR047118">
    <property type="entry name" value="Fbxo7"/>
</dbReference>
<proteinExistence type="predicted"/>
<evidence type="ECO:0000256" key="2">
    <source>
        <dbReference type="SAM" id="SignalP"/>
    </source>
</evidence>
<dbReference type="EMBL" id="JAPTSV010000002">
    <property type="protein sequence ID" value="KAJ1530383.1"/>
    <property type="molecule type" value="Genomic_DNA"/>
</dbReference>
<evidence type="ECO:0000313" key="3">
    <source>
        <dbReference type="EMBL" id="KAJ1530383.1"/>
    </source>
</evidence>
<gene>
    <name evidence="3" type="ORF">ONE63_005292</name>
</gene>
<comment type="caution">
    <text evidence="3">The sequence shown here is derived from an EMBL/GenBank/DDBJ whole genome shotgun (WGS) entry which is preliminary data.</text>
</comment>
<evidence type="ECO:0000256" key="1">
    <source>
        <dbReference type="SAM" id="MobiDB-lite"/>
    </source>
</evidence>
<dbReference type="PANTHER" id="PTHR15537">
    <property type="entry name" value="F-BOX ONLY PROTEIN 7"/>
    <property type="match status" value="1"/>
</dbReference>
<accession>A0AAV7Y172</accession>
<feature type="chain" id="PRO_5043978499" description="F-box domain-containing protein" evidence="2">
    <location>
        <begin position="23"/>
        <end position="275"/>
    </location>
</feature>
<dbReference type="AlphaFoldDB" id="A0AAV7Y172"/>
<evidence type="ECO:0008006" key="5">
    <source>
        <dbReference type="Google" id="ProtNLM"/>
    </source>
</evidence>
<dbReference type="Gene3D" id="3.40.1000.30">
    <property type="match status" value="1"/>
</dbReference>
<sequence length="275" mass="30076">MDALVGLLFVLAVETGFTPLAAEDRLRVAAPAHCGPSVPSLRAISRMPRAWRQRRPAGPHYLVDFALGTTAEAAVRLAGVVCGGVLIANMLTADATFSIGLVAEDYVGRGGALHKLGPLSRAFKDAVAVPARAAVLNARCVCNASLLGLPVDLQLLLARTLAAGELRDLLHLGLTCRCLAAVLDDPVTWRLVARRHHPTLYKQLEGQEQVDWKDRVRREREKLASAARRQRRRSPPPTPPPPPQPPPPPFRPFLPFPPPRPMPRPWYPDDDDLFL</sequence>